<dbReference type="Proteomes" id="UP001279734">
    <property type="component" value="Unassembled WGS sequence"/>
</dbReference>
<keyword evidence="4" id="KW-0804">Transcription</keyword>
<comment type="caution">
    <text evidence="8">The sequence shown here is derived from an EMBL/GenBank/DDBJ whole genome shotgun (WGS) entry which is preliminary data.</text>
</comment>
<feature type="compositionally biased region" description="Basic and acidic residues" evidence="6">
    <location>
        <begin position="121"/>
        <end position="133"/>
    </location>
</feature>
<evidence type="ECO:0000256" key="6">
    <source>
        <dbReference type="SAM" id="MobiDB-lite"/>
    </source>
</evidence>
<evidence type="ECO:0000256" key="1">
    <source>
        <dbReference type="ARBA" id="ARBA00004123"/>
    </source>
</evidence>
<organism evidence="8 9">
    <name type="scientific">Nepenthes gracilis</name>
    <name type="common">Slender pitcher plant</name>
    <dbReference type="NCBI Taxonomy" id="150966"/>
    <lineage>
        <taxon>Eukaryota</taxon>
        <taxon>Viridiplantae</taxon>
        <taxon>Streptophyta</taxon>
        <taxon>Embryophyta</taxon>
        <taxon>Tracheophyta</taxon>
        <taxon>Spermatophyta</taxon>
        <taxon>Magnoliopsida</taxon>
        <taxon>eudicotyledons</taxon>
        <taxon>Gunneridae</taxon>
        <taxon>Pentapetalae</taxon>
        <taxon>Caryophyllales</taxon>
        <taxon>Nepenthaceae</taxon>
        <taxon>Nepenthes</taxon>
    </lineage>
</organism>
<comment type="subcellular location">
    <subcellularLocation>
        <location evidence="1">Nucleus</location>
    </subcellularLocation>
</comment>
<keyword evidence="9" id="KW-1185">Reference proteome</keyword>
<evidence type="ECO:0000313" key="9">
    <source>
        <dbReference type="Proteomes" id="UP001279734"/>
    </source>
</evidence>
<evidence type="ECO:0000313" key="8">
    <source>
        <dbReference type="EMBL" id="GMH30690.1"/>
    </source>
</evidence>
<reference evidence="8" key="1">
    <citation type="submission" date="2023-05" db="EMBL/GenBank/DDBJ databases">
        <title>Nepenthes gracilis genome sequencing.</title>
        <authorList>
            <person name="Fukushima K."/>
        </authorList>
    </citation>
    <scope>NUCLEOTIDE SEQUENCE</scope>
    <source>
        <strain evidence="8">SING2019-196</strain>
    </source>
</reference>
<feature type="region of interest" description="Disordered" evidence="6">
    <location>
        <begin position="102"/>
        <end position="160"/>
    </location>
</feature>
<dbReference type="InterPro" id="IPR016177">
    <property type="entry name" value="DNA-bd_dom_sf"/>
</dbReference>
<keyword evidence="3" id="KW-0238">DNA-binding</keyword>
<keyword evidence="5" id="KW-0539">Nucleus</keyword>
<protein>
    <recommendedName>
        <fullName evidence="7">MBD domain-containing protein</fullName>
    </recommendedName>
</protein>
<dbReference type="GO" id="GO:0003677">
    <property type="term" value="F:DNA binding"/>
    <property type="evidence" value="ECO:0007669"/>
    <property type="project" value="UniProtKB-KW"/>
</dbReference>
<dbReference type="PROSITE" id="PS50982">
    <property type="entry name" value="MBD"/>
    <property type="match status" value="1"/>
</dbReference>
<dbReference type="EMBL" id="BSYO01000038">
    <property type="protein sequence ID" value="GMH30690.1"/>
    <property type="molecule type" value="Genomic_DNA"/>
</dbReference>
<keyword evidence="2" id="KW-0805">Transcription regulation</keyword>
<evidence type="ECO:0000256" key="3">
    <source>
        <dbReference type="ARBA" id="ARBA00023125"/>
    </source>
</evidence>
<evidence type="ECO:0000259" key="7">
    <source>
        <dbReference type="PROSITE" id="PS50982"/>
    </source>
</evidence>
<dbReference type="InterPro" id="IPR039622">
    <property type="entry name" value="MBD10/11"/>
</dbReference>
<dbReference type="PANTHER" id="PTHR33729">
    <property type="entry name" value="METHYL-CPG BINDING DOMAIN CONTAINING PROTEIN, EXPRESSED"/>
    <property type="match status" value="1"/>
</dbReference>
<dbReference type="Pfam" id="PF01429">
    <property type="entry name" value="MBD"/>
    <property type="match status" value="1"/>
</dbReference>
<evidence type="ECO:0000256" key="2">
    <source>
        <dbReference type="ARBA" id="ARBA00023015"/>
    </source>
</evidence>
<dbReference type="Gene3D" id="3.30.890.10">
    <property type="entry name" value="Methyl-cpg-binding Protein 2, Chain A"/>
    <property type="match status" value="1"/>
</dbReference>
<dbReference type="GO" id="GO:0005634">
    <property type="term" value="C:nucleus"/>
    <property type="evidence" value="ECO:0007669"/>
    <property type="project" value="UniProtKB-SubCell"/>
</dbReference>
<dbReference type="SUPFAM" id="SSF54171">
    <property type="entry name" value="DNA-binding domain"/>
    <property type="match status" value="1"/>
</dbReference>
<feature type="domain" description="MBD" evidence="7">
    <location>
        <begin position="51"/>
        <end position="121"/>
    </location>
</feature>
<evidence type="ECO:0000256" key="5">
    <source>
        <dbReference type="ARBA" id="ARBA00023242"/>
    </source>
</evidence>
<gene>
    <name evidence="8" type="ORF">Nepgr_032533</name>
</gene>
<evidence type="ECO:0000256" key="4">
    <source>
        <dbReference type="ARBA" id="ARBA00023163"/>
    </source>
</evidence>
<sequence>MEPIQIRLRKQHGLAYLPFSPCYYPNSANRRVLSCPENGEMASFGEKNAAQEETVTVELPAPPGWKKQFFPKKGDTPRQSEIVFTAPTGEEISGRRQLDQYLKLHPGGPPISEFDWGTGETPRRSARISEKLKSTPPTDTEPTKKKGRRSSASKKDDREIEAFSEETMIKDVHMEESEKTATENATAKAVEDIKIVSNVEIKPVENPRFWSKKELIILKYLKPKRIKWKLPTQRNLMAVKRRQKWMQPPLKGGIMWRNIRELLLDPRKNQRTKTWKMATIGRKVLRSRTAARLER</sequence>
<proteinExistence type="predicted"/>
<accession>A0AAD3Y7R5</accession>
<dbReference type="AlphaFoldDB" id="A0AAD3Y7R5"/>
<name>A0AAD3Y7R5_NEPGR</name>
<dbReference type="PANTHER" id="PTHR33729:SF6">
    <property type="entry name" value="METHYL-CPG-BINDING DOMAIN-CONTAINING PROTEIN 11"/>
    <property type="match status" value="1"/>
</dbReference>
<dbReference type="InterPro" id="IPR001739">
    <property type="entry name" value="Methyl_CpG_DNA-bd"/>
</dbReference>